<name>A0ABW7NC88_9BACT</name>
<gene>
    <name evidence="3" type="ORF">ACHKAR_16040</name>
</gene>
<keyword evidence="1" id="KW-0175">Coiled coil</keyword>
<evidence type="ECO:0000256" key="1">
    <source>
        <dbReference type="SAM" id="Coils"/>
    </source>
</evidence>
<dbReference type="RefSeq" id="WP_395418404.1">
    <property type="nucleotide sequence ID" value="NZ_JBIPKE010000019.1"/>
</dbReference>
<comment type="caution">
    <text evidence="3">The sequence shown here is derived from an EMBL/GenBank/DDBJ whole genome shotgun (WGS) entry which is preliminary data.</text>
</comment>
<dbReference type="Proteomes" id="UP001610063">
    <property type="component" value="Unassembled WGS sequence"/>
</dbReference>
<dbReference type="EMBL" id="JBIPKE010000019">
    <property type="protein sequence ID" value="MFH6984967.1"/>
    <property type="molecule type" value="Genomic_DNA"/>
</dbReference>
<evidence type="ECO:0000313" key="4">
    <source>
        <dbReference type="Proteomes" id="UP001610063"/>
    </source>
</evidence>
<evidence type="ECO:0000256" key="2">
    <source>
        <dbReference type="SAM" id="Phobius"/>
    </source>
</evidence>
<feature type="transmembrane region" description="Helical" evidence="2">
    <location>
        <begin position="101"/>
        <end position="118"/>
    </location>
</feature>
<keyword evidence="2" id="KW-0812">Transmembrane</keyword>
<feature type="coiled-coil region" evidence="1">
    <location>
        <begin position="13"/>
        <end position="40"/>
    </location>
</feature>
<keyword evidence="2" id="KW-1133">Transmembrane helix</keyword>
<proteinExistence type="predicted"/>
<keyword evidence="4" id="KW-1185">Reference proteome</keyword>
<keyword evidence="2" id="KW-0472">Membrane</keyword>
<evidence type="ECO:0000313" key="3">
    <source>
        <dbReference type="EMBL" id="MFH6984967.1"/>
    </source>
</evidence>
<sequence>MKNKRSGIWMKKKSSLEAKESRLKDELEEASENFESQVKKVVIISLISGGVVLAGYTLFRALTKEEKPAAPPIPAKKAVAKPQQIKVDQGFSVKKLLMEKVTLAAIQFVGTQLAMILSKKMGGETEVKKNSKR</sequence>
<feature type="transmembrane region" description="Helical" evidence="2">
    <location>
        <begin position="41"/>
        <end position="59"/>
    </location>
</feature>
<evidence type="ECO:0008006" key="5">
    <source>
        <dbReference type="Google" id="ProtNLM"/>
    </source>
</evidence>
<organism evidence="3 4">
    <name type="scientific">Marinoscillum luteum</name>
    <dbReference type="NCBI Taxonomy" id="861051"/>
    <lineage>
        <taxon>Bacteria</taxon>
        <taxon>Pseudomonadati</taxon>
        <taxon>Bacteroidota</taxon>
        <taxon>Cytophagia</taxon>
        <taxon>Cytophagales</taxon>
        <taxon>Reichenbachiellaceae</taxon>
        <taxon>Marinoscillum</taxon>
    </lineage>
</organism>
<accession>A0ABW7NC88</accession>
<reference evidence="3 4" key="1">
    <citation type="journal article" date="2013" name="Int. J. Syst. Evol. Microbiol.">
        <title>Marinoscillum luteum sp. nov., isolated from marine sediment.</title>
        <authorList>
            <person name="Cha I.T."/>
            <person name="Park S.J."/>
            <person name="Kim S.J."/>
            <person name="Kim J.G."/>
            <person name="Jung M.Y."/>
            <person name="Shin K.S."/>
            <person name="Kwon K.K."/>
            <person name="Yang S.H."/>
            <person name="Seo Y.S."/>
            <person name="Rhee S.K."/>
        </authorList>
    </citation>
    <scope>NUCLEOTIDE SEQUENCE [LARGE SCALE GENOMIC DNA]</scope>
    <source>
        <strain evidence="3 4">KCTC 23939</strain>
    </source>
</reference>
<protein>
    <recommendedName>
        <fullName evidence="5">DUF4235 domain-containing protein</fullName>
    </recommendedName>
</protein>